<keyword evidence="2" id="KW-0418">Kinase</keyword>
<dbReference type="InterPro" id="IPR027417">
    <property type="entry name" value="P-loop_NTPase"/>
</dbReference>
<dbReference type="SUPFAM" id="SSF52540">
    <property type="entry name" value="P-loop containing nucleoside triphosphate hydrolases"/>
    <property type="match status" value="1"/>
</dbReference>
<dbReference type="Pfam" id="PF13671">
    <property type="entry name" value="AAA_33"/>
    <property type="match status" value="1"/>
</dbReference>
<dbReference type="Proteomes" id="UP001610563">
    <property type="component" value="Unassembled WGS sequence"/>
</dbReference>
<name>A0ABR4GA07_9EURO</name>
<dbReference type="InterPro" id="IPR013954">
    <property type="entry name" value="PNK3P"/>
</dbReference>
<accession>A0ABR4GA07</accession>
<dbReference type="Gene3D" id="3.40.50.300">
    <property type="entry name" value="P-loop containing nucleotide triphosphate hydrolases"/>
    <property type="match status" value="1"/>
</dbReference>
<dbReference type="Gene3D" id="3.40.50.1000">
    <property type="entry name" value="HAD superfamily/HAD-like"/>
    <property type="match status" value="1"/>
</dbReference>
<dbReference type="PANTHER" id="PTHR12083:SF9">
    <property type="entry name" value="BIFUNCTIONAL POLYNUCLEOTIDE PHOSPHATASE_KINASE"/>
    <property type="match status" value="1"/>
</dbReference>
<dbReference type="SUPFAM" id="SSF56784">
    <property type="entry name" value="HAD-like"/>
    <property type="match status" value="1"/>
</dbReference>
<dbReference type="InterPro" id="IPR023214">
    <property type="entry name" value="HAD_sf"/>
</dbReference>
<dbReference type="CDD" id="cd01625">
    <property type="entry name" value="HAD_PNP"/>
    <property type="match status" value="1"/>
</dbReference>
<organism evidence="2 3">
    <name type="scientific">Aspergillus keveii</name>
    <dbReference type="NCBI Taxonomy" id="714993"/>
    <lineage>
        <taxon>Eukaryota</taxon>
        <taxon>Fungi</taxon>
        <taxon>Dikarya</taxon>
        <taxon>Ascomycota</taxon>
        <taxon>Pezizomycotina</taxon>
        <taxon>Eurotiomycetes</taxon>
        <taxon>Eurotiomycetidae</taxon>
        <taxon>Eurotiales</taxon>
        <taxon>Aspergillaceae</taxon>
        <taxon>Aspergillus</taxon>
        <taxon>Aspergillus subgen. Nidulantes</taxon>
    </lineage>
</organism>
<dbReference type="InterPro" id="IPR036412">
    <property type="entry name" value="HAD-like_sf"/>
</dbReference>
<evidence type="ECO:0000313" key="3">
    <source>
        <dbReference type="Proteomes" id="UP001610563"/>
    </source>
</evidence>
<evidence type="ECO:0000313" key="2">
    <source>
        <dbReference type="EMBL" id="KAL2795862.1"/>
    </source>
</evidence>
<dbReference type="Pfam" id="PF08645">
    <property type="entry name" value="PNK3P"/>
    <property type="match status" value="1"/>
</dbReference>
<proteinExistence type="predicted"/>
<dbReference type="InterPro" id="IPR006551">
    <property type="entry name" value="Polynucleotide_phosphatase"/>
</dbReference>
<feature type="region of interest" description="Disordered" evidence="1">
    <location>
        <begin position="1"/>
        <end position="41"/>
    </location>
</feature>
<feature type="compositionally biased region" description="Polar residues" evidence="1">
    <location>
        <begin position="29"/>
        <end position="41"/>
    </location>
</feature>
<dbReference type="GO" id="GO:0016301">
    <property type="term" value="F:kinase activity"/>
    <property type="evidence" value="ECO:0007669"/>
    <property type="project" value="UniProtKB-KW"/>
</dbReference>
<sequence>MAGGPLKRAASPGRPISPPPLKRKPGTTLKKTAPQSFFLPNSQKKPEAITWRIVNKTLVVGKYAADSASARQPSSGKPKIAAFDFDSTLVSTASGNKFPKNADDWKWWNPSVPSKLQSLHSDGYHVAIISNQKAVSLKKEKNGADMKSLANFKGRVTNVMKQLEIPISVYAATEDDEFRKPRAGMWRELLDDYDFEVTGVDSSASIFVGDAAGRPNDHSSVDRGFAVNSGLPFKTPEEFFLDAPPEPVVESFDPSQYIQPADSPDDVSPPFSRNSPLELVIFCGSPGAGKSTFYWNYLEPLGYERVNQDILKSRPKCIKVAKEHLAAKRSVVVDNTNADQETRALWLDVAKEFKVPIRCVYFSATPAICKHNNAVRAANKTLTLTNPESRTSLPGVAFGDFAKRFKQPTLLEGFQDIIRVDFRFKGDEEAKKLWGQFWI</sequence>
<keyword evidence="3" id="KW-1185">Reference proteome</keyword>
<evidence type="ECO:0000256" key="1">
    <source>
        <dbReference type="SAM" id="MobiDB-lite"/>
    </source>
</evidence>
<dbReference type="NCBIfam" id="TIGR01662">
    <property type="entry name" value="HAD-SF-IIIA"/>
    <property type="match status" value="1"/>
</dbReference>
<reference evidence="2 3" key="1">
    <citation type="submission" date="2024-07" db="EMBL/GenBank/DDBJ databases">
        <title>Section-level genome sequencing and comparative genomics of Aspergillus sections Usti and Cavernicolus.</title>
        <authorList>
            <consortium name="Lawrence Berkeley National Laboratory"/>
            <person name="Nybo J.L."/>
            <person name="Vesth T.C."/>
            <person name="Theobald S."/>
            <person name="Frisvad J.C."/>
            <person name="Larsen T.O."/>
            <person name="Kjaerboelling I."/>
            <person name="Rothschild-Mancinelli K."/>
            <person name="Lyhne E.K."/>
            <person name="Kogle M.E."/>
            <person name="Barry K."/>
            <person name="Clum A."/>
            <person name="Na H."/>
            <person name="Ledsgaard L."/>
            <person name="Lin J."/>
            <person name="Lipzen A."/>
            <person name="Kuo A."/>
            <person name="Riley R."/>
            <person name="Mondo S."/>
            <person name="Labutti K."/>
            <person name="Haridas S."/>
            <person name="Pangalinan J."/>
            <person name="Salamov A.A."/>
            <person name="Simmons B.A."/>
            <person name="Magnuson J.K."/>
            <person name="Chen J."/>
            <person name="Drula E."/>
            <person name="Henrissat B."/>
            <person name="Wiebenga A."/>
            <person name="Lubbers R.J."/>
            <person name="Gomes A.C."/>
            <person name="Makela M.R."/>
            <person name="Stajich J."/>
            <person name="Grigoriev I.V."/>
            <person name="Mortensen U.H."/>
            <person name="De Vries R.P."/>
            <person name="Baker S.E."/>
            <person name="Andersen M.R."/>
        </authorList>
    </citation>
    <scope>NUCLEOTIDE SEQUENCE [LARGE SCALE GENOMIC DNA]</scope>
    <source>
        <strain evidence="2 3">CBS 209.92</strain>
    </source>
</reference>
<gene>
    <name evidence="2" type="ORF">BJX66DRAFT_159142</name>
</gene>
<dbReference type="PANTHER" id="PTHR12083">
    <property type="entry name" value="BIFUNCTIONAL POLYNUCLEOTIDE PHOSPHATASE/KINASE"/>
    <property type="match status" value="1"/>
</dbReference>
<dbReference type="InterPro" id="IPR006549">
    <property type="entry name" value="HAD-SF_hydro_IIIA"/>
</dbReference>
<dbReference type="EMBL" id="JBFTWV010000031">
    <property type="protein sequence ID" value="KAL2795862.1"/>
    <property type="molecule type" value="Genomic_DNA"/>
</dbReference>
<comment type="caution">
    <text evidence="2">The sequence shown here is derived from an EMBL/GenBank/DDBJ whole genome shotgun (WGS) entry which is preliminary data.</text>
</comment>
<dbReference type="NCBIfam" id="TIGR01664">
    <property type="entry name" value="DNA-3'-Pase"/>
    <property type="match status" value="1"/>
</dbReference>
<protein>
    <submittedName>
        <fullName evidence="2">Polynucleotide kinase 3'-phosphatase</fullName>
    </submittedName>
</protein>
<keyword evidence="2" id="KW-0808">Transferase</keyword>